<evidence type="ECO:0000313" key="2">
    <source>
        <dbReference type="Proteomes" id="UP000287243"/>
    </source>
</evidence>
<sequence length="300" mass="33567">MRQVLDGTFKISKDDELVYHVKRPVAKNEPQQVRCRGSWSLDAGHRLVFSLDKWSRHIAGGKLVLGAEVLSVSGHELVFTLNSRDRDGNEKITLLTFGGSWQVDTDSRLNFLVEKGSGRPDRLRFRGSWTLNGDHELEYCFSRAGRSPQTLKFKGSWVVSGRDRLTYCLAESNSADTSARIDLEASLEHAFSDRLVFVLGGAVQPWQKKLIFFGKWRFDKTHGFNFELTHKEGRLSRMAFGGYARLKNGVTAEVELTAPRGEPLGAAVTLSGKIGGGEAFLRLLKRSDGSAVFLGYGRRW</sequence>
<reference evidence="1 2" key="1">
    <citation type="submission" date="2017-01" db="EMBL/GenBank/DDBJ databases">
        <title>First insights into the biology of 'candidatus Vampirococcus archaeovorus'.</title>
        <authorList>
            <person name="Kizina J."/>
            <person name="Jordan S."/>
            <person name="Stueber K."/>
            <person name="Reinhardt R."/>
            <person name="Harder J."/>
        </authorList>
    </citation>
    <scope>NUCLEOTIDE SEQUENCE [LARGE SCALE GENOMIC DNA]</scope>
    <source>
        <strain evidence="1 2">LiM</strain>
    </source>
</reference>
<dbReference type="AlphaFoldDB" id="A0A410P297"/>
<dbReference type="KEGG" id="vai:BU251_00410"/>
<gene>
    <name evidence="1" type="ORF">BU251_00410</name>
</gene>
<evidence type="ECO:0000313" key="1">
    <source>
        <dbReference type="EMBL" id="QAT16309.1"/>
    </source>
</evidence>
<accession>A0A410P297</accession>
<organism evidence="1 2">
    <name type="scientific">Velamenicoccus archaeovorus</name>
    <dbReference type="NCBI Taxonomy" id="1930593"/>
    <lineage>
        <taxon>Bacteria</taxon>
        <taxon>Pseudomonadati</taxon>
        <taxon>Candidatus Omnitrophota</taxon>
        <taxon>Candidatus Velamenicoccus</taxon>
    </lineage>
</organism>
<dbReference type="EMBL" id="CP019384">
    <property type="protein sequence ID" value="QAT16309.1"/>
    <property type="molecule type" value="Genomic_DNA"/>
</dbReference>
<dbReference type="Proteomes" id="UP000287243">
    <property type="component" value="Chromosome"/>
</dbReference>
<keyword evidence="2" id="KW-1185">Reference proteome</keyword>
<protein>
    <submittedName>
        <fullName evidence="1">Uncharacterized protein</fullName>
    </submittedName>
</protein>
<proteinExistence type="predicted"/>
<name>A0A410P297_VELA1</name>